<reference evidence="2 3" key="1">
    <citation type="submission" date="2020-08" db="EMBL/GenBank/DDBJ databases">
        <title>Genomic Encyclopedia of Type Strains, Phase IV (KMG-IV): sequencing the most valuable type-strain genomes for metagenomic binning, comparative biology and taxonomic classification.</title>
        <authorList>
            <person name="Goeker M."/>
        </authorList>
    </citation>
    <scope>NUCLEOTIDE SEQUENCE [LARGE SCALE GENOMIC DNA]</scope>
    <source>
        <strain evidence="2 3">DSM 25701</strain>
    </source>
</reference>
<dbReference type="Gene3D" id="3.40.50.1820">
    <property type="entry name" value="alpha/beta hydrolase"/>
    <property type="match status" value="1"/>
</dbReference>
<dbReference type="PANTHER" id="PTHR43798">
    <property type="entry name" value="MONOACYLGLYCEROL LIPASE"/>
    <property type="match status" value="1"/>
</dbReference>
<dbReference type="PANTHER" id="PTHR43798:SF33">
    <property type="entry name" value="HYDROLASE, PUTATIVE (AFU_ORTHOLOGUE AFUA_2G14860)-RELATED"/>
    <property type="match status" value="1"/>
</dbReference>
<evidence type="ECO:0000313" key="3">
    <source>
        <dbReference type="Proteomes" id="UP000536640"/>
    </source>
</evidence>
<dbReference type="SUPFAM" id="SSF53474">
    <property type="entry name" value="alpha/beta-Hydrolases"/>
    <property type="match status" value="1"/>
</dbReference>
<feature type="domain" description="AB hydrolase-1" evidence="1">
    <location>
        <begin position="84"/>
        <end position="202"/>
    </location>
</feature>
<accession>A0A840R6M0</accession>
<protein>
    <submittedName>
        <fullName evidence="2">Pimeloyl-ACP methyl ester carboxylesterase</fullName>
    </submittedName>
</protein>
<keyword evidence="3" id="KW-1185">Reference proteome</keyword>
<dbReference type="Pfam" id="PF00561">
    <property type="entry name" value="Abhydrolase_1"/>
    <property type="match status" value="1"/>
</dbReference>
<dbReference type="Proteomes" id="UP000536640">
    <property type="component" value="Unassembled WGS sequence"/>
</dbReference>
<organism evidence="2 3">
    <name type="scientific">Zhongshania antarctica</name>
    <dbReference type="NCBI Taxonomy" id="641702"/>
    <lineage>
        <taxon>Bacteria</taxon>
        <taxon>Pseudomonadati</taxon>
        <taxon>Pseudomonadota</taxon>
        <taxon>Gammaproteobacteria</taxon>
        <taxon>Cellvibrionales</taxon>
        <taxon>Spongiibacteraceae</taxon>
        <taxon>Zhongshania</taxon>
    </lineage>
</organism>
<dbReference type="InterPro" id="IPR000073">
    <property type="entry name" value="AB_hydrolase_1"/>
</dbReference>
<sequence>MSFIYISVFERVYMSRFKLVGLIFCVFLTQSVFAQNGGMDSKLVYDAELSAYEYNFDVNFLPIRSQRQSLQMAFIYLKGDPDKPVFTLMHGKNFNADYWTETALYLQGKGYGVVIPDQIGFGKSSKPANYQYSFAAMAHHTQSLLAFLEIEKSIVIGHSMGGMLASRFALMYPQATQQLILLNPIGLENYLKYVDYKDSDFFYKNELAKTAESIKNYQKINYYDGKWNTQYEALTHFMTGQIHGPDKELIAWVNAKTYDMIFTQPVITEFKDLAVPVSLIIGTRDRTGPGRYWMRPGVDYELGRYDRLGQAAVKVIPNAKLFELPGLGHLPHIESFERFSAALDQALTDLASLPLSHNE</sequence>
<gene>
    <name evidence="2" type="ORF">HNQ57_002290</name>
</gene>
<dbReference type="GO" id="GO:0047372">
    <property type="term" value="F:monoacylglycerol lipase activity"/>
    <property type="evidence" value="ECO:0007669"/>
    <property type="project" value="TreeGrafter"/>
</dbReference>
<dbReference type="GO" id="GO:0016020">
    <property type="term" value="C:membrane"/>
    <property type="evidence" value="ECO:0007669"/>
    <property type="project" value="TreeGrafter"/>
</dbReference>
<dbReference type="AlphaFoldDB" id="A0A840R6M0"/>
<evidence type="ECO:0000259" key="1">
    <source>
        <dbReference type="Pfam" id="PF00561"/>
    </source>
</evidence>
<dbReference type="PRINTS" id="PR00111">
    <property type="entry name" value="ABHYDROLASE"/>
</dbReference>
<proteinExistence type="predicted"/>
<dbReference type="GO" id="GO:0046464">
    <property type="term" value="P:acylglycerol catabolic process"/>
    <property type="evidence" value="ECO:0007669"/>
    <property type="project" value="TreeGrafter"/>
</dbReference>
<evidence type="ECO:0000313" key="2">
    <source>
        <dbReference type="EMBL" id="MBB5188011.1"/>
    </source>
</evidence>
<dbReference type="InterPro" id="IPR029058">
    <property type="entry name" value="AB_hydrolase_fold"/>
</dbReference>
<dbReference type="EMBL" id="JACHHW010000006">
    <property type="protein sequence ID" value="MBB5188011.1"/>
    <property type="molecule type" value="Genomic_DNA"/>
</dbReference>
<dbReference type="RefSeq" id="WP_221301682.1">
    <property type="nucleotide sequence ID" value="NZ_JACHHW010000006.1"/>
</dbReference>
<dbReference type="InterPro" id="IPR050266">
    <property type="entry name" value="AB_hydrolase_sf"/>
</dbReference>
<name>A0A840R6M0_9GAMM</name>
<comment type="caution">
    <text evidence="2">The sequence shown here is derived from an EMBL/GenBank/DDBJ whole genome shotgun (WGS) entry which is preliminary data.</text>
</comment>